<feature type="non-terminal residue" evidence="1">
    <location>
        <position position="1"/>
    </location>
</feature>
<accession>A0A0K2V0U9</accession>
<sequence length="42" mass="5319">YQNQRSRRYIGRQWERVDHFKETLRLKFTYLRRYEGIGALIT</sequence>
<evidence type="ECO:0000313" key="1">
    <source>
        <dbReference type="EMBL" id="CDW43611.1"/>
    </source>
</evidence>
<dbReference type="EMBL" id="HACA01026250">
    <property type="protein sequence ID" value="CDW43611.1"/>
    <property type="molecule type" value="Transcribed_RNA"/>
</dbReference>
<protein>
    <submittedName>
        <fullName evidence="1">Uncharacterized protein</fullName>
    </submittedName>
</protein>
<dbReference type="AlphaFoldDB" id="A0A0K2V0U9"/>
<name>A0A0K2V0U9_LEPSM</name>
<organism evidence="1">
    <name type="scientific">Lepeophtheirus salmonis</name>
    <name type="common">Salmon louse</name>
    <name type="synonym">Caligus salmonis</name>
    <dbReference type="NCBI Taxonomy" id="72036"/>
    <lineage>
        <taxon>Eukaryota</taxon>
        <taxon>Metazoa</taxon>
        <taxon>Ecdysozoa</taxon>
        <taxon>Arthropoda</taxon>
        <taxon>Crustacea</taxon>
        <taxon>Multicrustacea</taxon>
        <taxon>Hexanauplia</taxon>
        <taxon>Copepoda</taxon>
        <taxon>Siphonostomatoida</taxon>
        <taxon>Caligidae</taxon>
        <taxon>Lepeophtheirus</taxon>
    </lineage>
</organism>
<reference evidence="1" key="1">
    <citation type="submission" date="2014-05" db="EMBL/GenBank/DDBJ databases">
        <authorList>
            <person name="Chronopoulou M."/>
        </authorList>
    </citation>
    <scope>NUCLEOTIDE SEQUENCE</scope>
    <source>
        <tissue evidence="1">Whole organism</tissue>
    </source>
</reference>
<proteinExistence type="predicted"/>